<protein>
    <submittedName>
        <fullName evidence="4">Uncharacterized protein</fullName>
    </submittedName>
</protein>
<keyword evidence="1" id="KW-0175">Coiled coil</keyword>
<dbReference type="Proteomes" id="UP000255108">
    <property type="component" value="Unassembled WGS sequence"/>
</dbReference>
<dbReference type="EMBL" id="UGHR01000001">
    <property type="protein sequence ID" value="STQ89349.1"/>
    <property type="molecule type" value="Genomic_DNA"/>
</dbReference>
<reference evidence="5 7" key="2">
    <citation type="submission" date="2019-03" db="EMBL/GenBank/DDBJ databases">
        <title>Genomic Encyclopedia of Type Strains, Phase IV (KMG-IV): sequencing the most valuable type-strain genomes for metagenomic binning, comparative biology and taxonomic classification.</title>
        <authorList>
            <person name="Goeker M."/>
        </authorList>
    </citation>
    <scope>NUCLEOTIDE SEQUENCE [LARGE SCALE GENOMIC DNA]</scope>
    <source>
        <strain evidence="5 7">DSM 3764</strain>
    </source>
</reference>
<keyword evidence="3" id="KW-0812">Transmembrane</keyword>
<dbReference type="Proteomes" id="UP000295794">
    <property type="component" value="Unassembled WGS sequence"/>
</dbReference>
<evidence type="ECO:0000313" key="5">
    <source>
        <dbReference type="EMBL" id="TCU90322.1"/>
    </source>
</evidence>
<keyword evidence="3" id="KW-0472">Membrane</keyword>
<evidence type="ECO:0000256" key="2">
    <source>
        <dbReference type="SAM" id="MobiDB-lite"/>
    </source>
</evidence>
<accession>A0A377Q437</accession>
<dbReference type="RefSeq" id="WP_115225802.1">
    <property type="nucleotide sequence ID" value="NZ_CAWOLO010000001.1"/>
</dbReference>
<dbReference type="AlphaFoldDB" id="A0A377Q437"/>
<gene>
    <name evidence="5" type="ORF">EV682_101348</name>
    <name evidence="4" type="ORF">NCTC11159_00366</name>
</gene>
<keyword evidence="7" id="KW-1185">Reference proteome</keyword>
<evidence type="ECO:0000256" key="3">
    <source>
        <dbReference type="SAM" id="Phobius"/>
    </source>
</evidence>
<sequence>MHTTLVALSDELKSHISTLDQYILNEGPFTVAYGWNCPSISKGDLHDVIHVAINRIEQFDGKLSSDTTIVIEQLTAKLVALRTHTFPQFPSGNYPAVLQSYVLSLLHIEQLLRAALPDPSVAECANYVLKAQELRNKLKGLESRINKLDPSTQDLEHMVARIRAADETATRLPADLDELRQAKQEITRLQNESNQHYQTMLQEGGHHRRSLDDKLNACLAIKEMMDQQSVESQTLLKQLRELHRIGTSTVLAGAFQQRANSLGNSVYAWLFILLCALLGAMYVGHERAQLISTLLQDPKIPALNILIQTLLMVLSIGPAVWLSWVATKQISQRFKLAEDYSFKASIGNAYEGYRKEAVDLDDDFRRKLFTSTLNRLDEQPLRVMEIENHGSPVQEAAKSSGFWDFMKHVAGNRNSLNSETSSHSVPQYLPESEKKITNAANE</sequence>
<feature type="coiled-coil region" evidence="1">
    <location>
        <begin position="172"/>
        <end position="199"/>
    </location>
</feature>
<evidence type="ECO:0000256" key="1">
    <source>
        <dbReference type="SAM" id="Coils"/>
    </source>
</evidence>
<feature type="compositionally biased region" description="Polar residues" evidence="2">
    <location>
        <begin position="414"/>
        <end position="425"/>
    </location>
</feature>
<proteinExistence type="predicted"/>
<reference evidence="4 6" key="1">
    <citation type="submission" date="2018-06" db="EMBL/GenBank/DDBJ databases">
        <authorList>
            <consortium name="Pathogen Informatics"/>
            <person name="Doyle S."/>
        </authorList>
    </citation>
    <scope>NUCLEOTIDE SEQUENCE [LARGE SCALE GENOMIC DNA]</scope>
    <source>
        <strain evidence="4 6">NCTC11159</strain>
    </source>
</reference>
<name>A0A377Q437_9NEIS</name>
<organism evidence="4 6">
    <name type="scientific">Iodobacter fluviatilis</name>
    <dbReference type="NCBI Taxonomy" id="537"/>
    <lineage>
        <taxon>Bacteria</taxon>
        <taxon>Pseudomonadati</taxon>
        <taxon>Pseudomonadota</taxon>
        <taxon>Betaproteobacteria</taxon>
        <taxon>Neisseriales</taxon>
        <taxon>Chitinibacteraceae</taxon>
        <taxon>Iodobacter</taxon>
    </lineage>
</organism>
<evidence type="ECO:0000313" key="7">
    <source>
        <dbReference type="Proteomes" id="UP000295794"/>
    </source>
</evidence>
<feature type="region of interest" description="Disordered" evidence="2">
    <location>
        <begin position="414"/>
        <end position="442"/>
    </location>
</feature>
<feature type="transmembrane region" description="Helical" evidence="3">
    <location>
        <begin position="266"/>
        <end position="285"/>
    </location>
</feature>
<dbReference type="EMBL" id="SMBT01000001">
    <property type="protein sequence ID" value="TCU90322.1"/>
    <property type="molecule type" value="Genomic_DNA"/>
</dbReference>
<keyword evidence="3" id="KW-1133">Transmembrane helix</keyword>
<evidence type="ECO:0000313" key="4">
    <source>
        <dbReference type="EMBL" id="STQ89349.1"/>
    </source>
</evidence>
<feature type="transmembrane region" description="Helical" evidence="3">
    <location>
        <begin position="305"/>
        <end position="326"/>
    </location>
</feature>
<dbReference type="OrthoDB" id="7473745at2"/>
<evidence type="ECO:0000313" key="6">
    <source>
        <dbReference type="Proteomes" id="UP000255108"/>
    </source>
</evidence>